<feature type="transmembrane region" description="Helical" evidence="1">
    <location>
        <begin position="9"/>
        <end position="27"/>
    </location>
</feature>
<organism evidence="2 3">
    <name type="scientific">Pseudomonas arsenicoxydans</name>
    <dbReference type="NCBI Taxonomy" id="702115"/>
    <lineage>
        <taxon>Bacteria</taxon>
        <taxon>Pseudomonadati</taxon>
        <taxon>Pseudomonadota</taxon>
        <taxon>Gammaproteobacteria</taxon>
        <taxon>Pseudomonadales</taxon>
        <taxon>Pseudomonadaceae</taxon>
        <taxon>Pseudomonas</taxon>
    </lineage>
</organism>
<dbReference type="Proteomes" id="UP000198827">
    <property type="component" value="Chromosome I"/>
</dbReference>
<protein>
    <submittedName>
        <fullName evidence="2">Uncharacterized protein</fullName>
    </submittedName>
</protein>
<accession>A0A1H0BLS4</accession>
<dbReference type="EMBL" id="LT629705">
    <property type="protein sequence ID" value="SDN46393.1"/>
    <property type="molecule type" value="Genomic_DNA"/>
</dbReference>
<keyword evidence="1" id="KW-1133">Transmembrane helix</keyword>
<gene>
    <name evidence="2" type="ORF">SAMN04489798_0363</name>
</gene>
<keyword evidence="1" id="KW-0812">Transmembrane</keyword>
<evidence type="ECO:0000313" key="2">
    <source>
        <dbReference type="EMBL" id="SDN46393.1"/>
    </source>
</evidence>
<keyword evidence="1" id="KW-0472">Membrane</keyword>
<sequence length="58" mass="6748">MYRYREQAHSYRGVVILGLFMCVYLNAKRPDVSHDFFRLFVGRGLSSLGLSLHISDRV</sequence>
<reference evidence="2 3" key="1">
    <citation type="submission" date="2016-10" db="EMBL/GenBank/DDBJ databases">
        <authorList>
            <person name="de Groot N.N."/>
        </authorList>
    </citation>
    <scope>NUCLEOTIDE SEQUENCE [LARGE SCALE GENOMIC DNA]</scope>
    <source>
        <strain evidence="2 3">CECT 7543</strain>
    </source>
</reference>
<dbReference type="AlphaFoldDB" id="A0A1H0BLS4"/>
<evidence type="ECO:0000256" key="1">
    <source>
        <dbReference type="SAM" id="Phobius"/>
    </source>
</evidence>
<name>A0A1H0BLS4_9PSED</name>
<evidence type="ECO:0000313" key="3">
    <source>
        <dbReference type="Proteomes" id="UP000198827"/>
    </source>
</evidence>
<proteinExistence type="predicted"/>